<accession>A0A7S2SF15</accession>
<feature type="domain" description="NADH-ubiquinone oxidoreductase 21kDa subunit N-terminal" evidence="3">
    <location>
        <begin position="6"/>
        <end position="83"/>
    </location>
</feature>
<feature type="transmembrane region" description="Helical" evidence="2">
    <location>
        <begin position="52"/>
        <end position="71"/>
    </location>
</feature>
<dbReference type="PANTHER" id="PTHR34062:SF1">
    <property type="entry name" value="NADH-UBIQUINONE OXIDOREDUCTASE 21KDA SUBUNIT N-TERMINAL DOMAIN-CONTAINING PROTEIN"/>
    <property type="match status" value="1"/>
</dbReference>
<evidence type="ECO:0000256" key="1">
    <source>
        <dbReference type="SAM" id="MobiDB-lite"/>
    </source>
</evidence>
<keyword evidence="2" id="KW-0812">Transmembrane</keyword>
<protein>
    <recommendedName>
        <fullName evidence="3">NADH-ubiquinone oxidoreductase 21kDa subunit N-terminal domain-containing protein</fullName>
    </recommendedName>
</protein>
<evidence type="ECO:0000313" key="4">
    <source>
        <dbReference type="EMBL" id="CAD9697555.1"/>
    </source>
</evidence>
<organism evidence="4">
    <name type="scientific">Eucampia antarctica</name>
    <dbReference type="NCBI Taxonomy" id="49252"/>
    <lineage>
        <taxon>Eukaryota</taxon>
        <taxon>Sar</taxon>
        <taxon>Stramenopiles</taxon>
        <taxon>Ochrophyta</taxon>
        <taxon>Bacillariophyta</taxon>
        <taxon>Mediophyceae</taxon>
        <taxon>Biddulphiophycidae</taxon>
        <taxon>Hemiaulales</taxon>
        <taxon>Hemiaulaceae</taxon>
        <taxon>Eucampia</taxon>
    </lineage>
</organism>
<evidence type="ECO:0000256" key="2">
    <source>
        <dbReference type="SAM" id="Phobius"/>
    </source>
</evidence>
<gene>
    <name evidence="4" type="ORF">EANT1437_LOCUS14329</name>
</gene>
<feature type="region of interest" description="Disordered" evidence="1">
    <location>
        <begin position="102"/>
        <end position="132"/>
    </location>
</feature>
<dbReference type="AlphaFoldDB" id="A0A7S2SF15"/>
<sequence>MPYSDPKFPVVNPNPSVDDCLSALRFRDWAVLGGISAGAWSYGYIMGRPARMATASTAFAIGITFAGFVVLQDTRARLLGYKENAKEVTSIGMHAIQPNLRLKASQQDPRFPTATGMASESTKPKLDWTRHD</sequence>
<proteinExistence type="predicted"/>
<feature type="compositionally biased region" description="Basic and acidic residues" evidence="1">
    <location>
        <begin position="122"/>
        <end position="132"/>
    </location>
</feature>
<dbReference type="InterPro" id="IPR019721">
    <property type="entry name" value="NADH-UbQ_OxRdtase_su21_N"/>
</dbReference>
<keyword evidence="2" id="KW-0472">Membrane</keyword>
<name>A0A7S2SF15_9STRA</name>
<dbReference type="Pfam" id="PF10785">
    <property type="entry name" value="NADH-u_ox-rdase"/>
    <property type="match status" value="1"/>
</dbReference>
<dbReference type="PANTHER" id="PTHR34062">
    <property type="entry name" value="OXIDOREDUCTASE 21 KDA SUBUNIT, PUTATIVE (AFU_ORTHOLOGUE AFUA_4G04750)-RELATED"/>
    <property type="match status" value="1"/>
</dbReference>
<dbReference type="InterPro" id="IPR053229">
    <property type="entry name" value="NADH-Q_oxidrdct_subunit"/>
</dbReference>
<keyword evidence="2" id="KW-1133">Transmembrane helix</keyword>
<dbReference type="EMBL" id="HBHI01027963">
    <property type="protein sequence ID" value="CAD9697555.1"/>
    <property type="molecule type" value="Transcribed_RNA"/>
</dbReference>
<reference evidence="4" key="1">
    <citation type="submission" date="2021-01" db="EMBL/GenBank/DDBJ databases">
        <authorList>
            <person name="Corre E."/>
            <person name="Pelletier E."/>
            <person name="Niang G."/>
            <person name="Scheremetjew M."/>
            <person name="Finn R."/>
            <person name="Kale V."/>
            <person name="Holt S."/>
            <person name="Cochrane G."/>
            <person name="Meng A."/>
            <person name="Brown T."/>
            <person name="Cohen L."/>
        </authorList>
    </citation>
    <scope>NUCLEOTIDE SEQUENCE</scope>
    <source>
        <strain evidence="4">CCMP1452</strain>
    </source>
</reference>
<evidence type="ECO:0000259" key="3">
    <source>
        <dbReference type="Pfam" id="PF10785"/>
    </source>
</evidence>